<dbReference type="EMBL" id="CP050485">
    <property type="protein sequence ID" value="QOG26776.1"/>
    <property type="molecule type" value="Genomic_DNA"/>
</dbReference>
<dbReference type="AlphaFoldDB" id="A0A366U6D6"/>
<evidence type="ECO:0000313" key="2">
    <source>
        <dbReference type="EMBL" id="QOG26776.1"/>
    </source>
</evidence>
<organism evidence="2 3">
    <name type="scientific">Enterococcus gallinarum</name>
    <dbReference type="NCBI Taxonomy" id="1353"/>
    <lineage>
        <taxon>Bacteria</taxon>
        <taxon>Bacillati</taxon>
        <taxon>Bacillota</taxon>
        <taxon>Bacilli</taxon>
        <taxon>Lactobacillales</taxon>
        <taxon>Enterococcaceae</taxon>
        <taxon>Enterococcus</taxon>
    </lineage>
</organism>
<accession>A0A366U6D6</accession>
<dbReference type="Proteomes" id="UP000516696">
    <property type="component" value="Chromosome"/>
</dbReference>
<sequence length="198" mass="21192">MKKVIFGVLFSALLLSGCSGQNGQAGASNDSDLQDTVDSLTAENSKLKSENSELSERVANFENLFEGTSATQEDDNSASSASSFKYGESAEFTTKEKITVTEVKADDSVTLNDPKEGEHPVVVTAIVENTSNEPIDFNAQTFDLYDGNSELATFDASTYSNNIPHTIAGGKKATVIMHFSSKGNAPYSVTYGQATWDE</sequence>
<dbReference type="Pfam" id="PF11611">
    <property type="entry name" value="DUF4352"/>
    <property type="match status" value="1"/>
</dbReference>
<reference evidence="2 3" key="1">
    <citation type="submission" date="2020-03" db="EMBL/GenBank/DDBJ databases">
        <title>Characterization of ganglioside-mimicking enterococci.</title>
        <authorList>
            <person name="Patry R.T."/>
            <person name="Nothaft H."/>
            <person name="Bridger R."/>
            <person name="Shajahan A."/>
            <person name="Huynh S."/>
            <person name="Sanchez S."/>
            <person name="Azadi P."/>
            <person name="Cooper K."/>
            <person name="Miller W.G."/>
            <person name="Parker C.T."/>
            <person name="Wells L."/>
            <person name="Szymanski C.M."/>
        </authorList>
    </citation>
    <scope>NUCLEOTIDE SEQUENCE [LARGE SCALE GENOMIC DNA]</scope>
    <source>
        <strain evidence="2 3">EGM181</strain>
    </source>
</reference>
<feature type="domain" description="DUF4352" evidence="1">
    <location>
        <begin position="95"/>
        <end position="196"/>
    </location>
</feature>
<gene>
    <name evidence="2" type="ORF">EGM181_05660</name>
</gene>
<protein>
    <submittedName>
        <fullName evidence="2">DUF4352 domain-containing protein</fullName>
    </submittedName>
</protein>
<dbReference type="RefSeq" id="WP_113850053.1">
    <property type="nucleotide sequence ID" value="NZ_BTSN01000003.1"/>
</dbReference>
<dbReference type="InterPro" id="IPR029051">
    <property type="entry name" value="DUF4352"/>
</dbReference>
<name>A0A366U6D6_ENTGA</name>
<proteinExistence type="predicted"/>
<dbReference type="Gene3D" id="2.60.40.1240">
    <property type="match status" value="1"/>
</dbReference>
<evidence type="ECO:0000313" key="3">
    <source>
        <dbReference type="Proteomes" id="UP000516696"/>
    </source>
</evidence>
<dbReference type="InterPro" id="IPR029050">
    <property type="entry name" value="Immunoprotect_excell_Ig-like"/>
</dbReference>
<evidence type="ECO:0000259" key="1">
    <source>
        <dbReference type="Pfam" id="PF11611"/>
    </source>
</evidence>
<dbReference type="PROSITE" id="PS51257">
    <property type="entry name" value="PROKAR_LIPOPROTEIN"/>
    <property type="match status" value="1"/>
</dbReference>